<reference evidence="1" key="1">
    <citation type="journal article" date="2021" name="New Phytol.">
        <title>Evolutionary innovations through gain and loss of genes in the ectomycorrhizal Boletales.</title>
        <authorList>
            <person name="Wu G."/>
            <person name="Miyauchi S."/>
            <person name="Morin E."/>
            <person name="Kuo A."/>
            <person name="Drula E."/>
            <person name="Varga T."/>
            <person name="Kohler A."/>
            <person name="Feng B."/>
            <person name="Cao Y."/>
            <person name="Lipzen A."/>
            <person name="Daum C."/>
            <person name="Hundley H."/>
            <person name="Pangilinan J."/>
            <person name="Johnson J."/>
            <person name="Barry K."/>
            <person name="LaButti K."/>
            <person name="Ng V."/>
            <person name="Ahrendt S."/>
            <person name="Min B."/>
            <person name="Choi I.G."/>
            <person name="Park H."/>
            <person name="Plett J.M."/>
            <person name="Magnuson J."/>
            <person name="Spatafora J.W."/>
            <person name="Nagy L.G."/>
            <person name="Henrissat B."/>
            <person name="Grigoriev I.V."/>
            <person name="Yang Z.L."/>
            <person name="Xu J."/>
            <person name="Martin F.M."/>
        </authorList>
    </citation>
    <scope>NUCLEOTIDE SEQUENCE</scope>
    <source>
        <strain evidence="1">ATCC 28755</strain>
    </source>
</reference>
<dbReference type="Proteomes" id="UP000790377">
    <property type="component" value="Unassembled WGS sequence"/>
</dbReference>
<name>A0ACB8AGI3_9AGAM</name>
<gene>
    <name evidence="1" type="ORF">BJ138DRAFT_768762</name>
</gene>
<dbReference type="EMBL" id="MU267648">
    <property type="protein sequence ID" value="KAH7912570.1"/>
    <property type="molecule type" value="Genomic_DNA"/>
</dbReference>
<protein>
    <submittedName>
        <fullName evidence="1">UreD urease accessory protein-domain-containing protein</fullName>
    </submittedName>
</protein>
<evidence type="ECO:0000313" key="2">
    <source>
        <dbReference type="Proteomes" id="UP000790377"/>
    </source>
</evidence>
<accession>A0ACB8AGI3</accession>
<organism evidence="1 2">
    <name type="scientific">Hygrophoropsis aurantiaca</name>
    <dbReference type="NCBI Taxonomy" id="72124"/>
    <lineage>
        <taxon>Eukaryota</taxon>
        <taxon>Fungi</taxon>
        <taxon>Dikarya</taxon>
        <taxon>Basidiomycota</taxon>
        <taxon>Agaricomycotina</taxon>
        <taxon>Agaricomycetes</taxon>
        <taxon>Agaricomycetidae</taxon>
        <taxon>Boletales</taxon>
        <taxon>Coniophorineae</taxon>
        <taxon>Hygrophoropsidaceae</taxon>
        <taxon>Hygrophoropsis</taxon>
    </lineage>
</organism>
<comment type="caution">
    <text evidence="1">The sequence shown here is derived from an EMBL/GenBank/DDBJ whole genome shotgun (WGS) entry which is preliminary data.</text>
</comment>
<evidence type="ECO:0000313" key="1">
    <source>
        <dbReference type="EMBL" id="KAH7912570.1"/>
    </source>
</evidence>
<proteinExistence type="predicted"/>
<sequence>MTTFSVLKKPGTIAAGHGRIVSWLHNSTVVFSELSSTYPLKLLSPRVTDPGVAIVYVMSYGGGLVGGDHVNISVDVGKETKLVLLSQGSTKVFKARPDRRASTPLAPAGVNALPGITTQTLDVTINAQSALFLLPDPVTCFRDACYTQVQNFHLLDDASIILLDWVTSGRKSTGEEWAFTKYRSTNEIFVNSHRIARDILLLEESDPSKPDPRTLKDSLAPYSCYAMLILYGPLTNAVVAHISSQYQAISVYKTSSPPDLLWSLSPIADGMGTVVRIAGIETEDVKKWLRDTLKKLRDIVGDDVYGKAFL</sequence>
<keyword evidence="2" id="KW-1185">Reference proteome</keyword>